<feature type="compositionally biased region" description="Basic residues" evidence="3">
    <location>
        <begin position="251"/>
        <end position="260"/>
    </location>
</feature>
<dbReference type="PANTHER" id="PTHR45901">
    <property type="entry name" value="PROTEIN CBG12474"/>
    <property type="match status" value="1"/>
</dbReference>
<reference evidence="5 6" key="1">
    <citation type="submission" date="2024-09" db="EMBL/GenBank/DDBJ databases">
        <title>A chromosome-level genome assembly of Gray's grenadier anchovy, Coilia grayii.</title>
        <authorList>
            <person name="Fu Z."/>
        </authorList>
    </citation>
    <scope>NUCLEOTIDE SEQUENCE [LARGE SCALE GENOMIC DNA]</scope>
    <source>
        <strain evidence="5">G4</strain>
        <tissue evidence="5">Muscle</tissue>
    </source>
</reference>
<dbReference type="InterPro" id="IPR052970">
    <property type="entry name" value="Inner_ear_hair_cell_LOXHD"/>
</dbReference>
<feature type="compositionally biased region" description="Basic and acidic residues" evidence="3">
    <location>
        <begin position="180"/>
        <end position="196"/>
    </location>
</feature>
<gene>
    <name evidence="5" type="ORF">ACEWY4_012682</name>
</gene>
<feature type="compositionally biased region" description="Polar residues" evidence="3">
    <location>
        <begin position="164"/>
        <end position="177"/>
    </location>
</feature>
<accession>A0ABD1K171</accession>
<feature type="compositionally biased region" description="Basic and acidic residues" evidence="3">
    <location>
        <begin position="130"/>
        <end position="142"/>
    </location>
</feature>
<evidence type="ECO:0000259" key="4">
    <source>
        <dbReference type="PROSITE" id="PS50095"/>
    </source>
</evidence>
<comment type="caution">
    <text evidence="1">Lacks conserved residue(s) required for the propagation of feature annotation.</text>
</comment>
<dbReference type="InterPro" id="IPR036392">
    <property type="entry name" value="PLAT/LH2_dom_sf"/>
</dbReference>
<evidence type="ECO:0000256" key="2">
    <source>
        <dbReference type="SAM" id="Coils"/>
    </source>
</evidence>
<evidence type="ECO:0000313" key="6">
    <source>
        <dbReference type="Proteomes" id="UP001591681"/>
    </source>
</evidence>
<proteinExistence type="predicted"/>
<feature type="coiled-coil region" evidence="2">
    <location>
        <begin position="275"/>
        <end position="302"/>
    </location>
</feature>
<dbReference type="PROSITE" id="PS50095">
    <property type="entry name" value="PLAT"/>
    <property type="match status" value="1"/>
</dbReference>
<feature type="compositionally biased region" description="Polar residues" evidence="3">
    <location>
        <begin position="36"/>
        <end position="51"/>
    </location>
</feature>
<dbReference type="EMBL" id="JBHFQA010000010">
    <property type="protein sequence ID" value="KAL2092884.1"/>
    <property type="molecule type" value="Genomic_DNA"/>
</dbReference>
<dbReference type="Gene3D" id="2.60.60.20">
    <property type="entry name" value="PLAT/LH2 domain"/>
    <property type="match status" value="1"/>
</dbReference>
<evidence type="ECO:0000313" key="5">
    <source>
        <dbReference type="EMBL" id="KAL2092884.1"/>
    </source>
</evidence>
<evidence type="ECO:0000256" key="1">
    <source>
        <dbReference type="PROSITE-ProRule" id="PRU00152"/>
    </source>
</evidence>
<evidence type="ECO:0000256" key="3">
    <source>
        <dbReference type="SAM" id="MobiDB-lite"/>
    </source>
</evidence>
<dbReference type="Pfam" id="PF01477">
    <property type="entry name" value="PLAT"/>
    <property type="match status" value="1"/>
</dbReference>
<dbReference type="PANTHER" id="PTHR45901:SF7">
    <property type="entry name" value="OXYGEN-REGULATED PROTEIN 1"/>
    <property type="match status" value="1"/>
</dbReference>
<feature type="compositionally biased region" description="Basic residues" evidence="3">
    <location>
        <begin position="143"/>
        <end position="153"/>
    </location>
</feature>
<feature type="domain" description="PLAT" evidence="4">
    <location>
        <begin position="308"/>
        <end position="471"/>
    </location>
</feature>
<dbReference type="Proteomes" id="UP001591681">
    <property type="component" value="Unassembled WGS sequence"/>
</dbReference>
<comment type="caution">
    <text evidence="5">The sequence shown here is derived from an EMBL/GenBank/DDBJ whole genome shotgun (WGS) entry which is preliminary data.</text>
</comment>
<protein>
    <recommendedName>
        <fullName evidence="4">PLAT domain-containing protein</fullName>
    </recommendedName>
</protein>
<keyword evidence="6" id="KW-1185">Reference proteome</keyword>
<dbReference type="Gene3D" id="2.40.180.10">
    <property type="entry name" value="Catalase core domain"/>
    <property type="match status" value="2"/>
</dbReference>
<dbReference type="AlphaFoldDB" id="A0ABD1K171"/>
<keyword evidence="2" id="KW-0175">Coiled coil</keyword>
<feature type="compositionally biased region" description="Basic and acidic residues" evidence="3">
    <location>
        <begin position="261"/>
        <end position="270"/>
    </location>
</feature>
<name>A0ABD1K171_9TELE</name>
<feature type="compositionally biased region" description="Acidic residues" evidence="3">
    <location>
        <begin position="236"/>
        <end position="247"/>
    </location>
</feature>
<sequence length="471" mass="54137">MQRLSRTWLQTSLDLGPASWRELFGRSPPHHRSKKSSFTQNVRGASYNYTEVNKLKMPSTEKKKKKPQPPRVAEETEDEDDDAREWEPKTKRKSGVTSGRDCTDGKSGKRRLLTNTEEFDSESDAPDDEREVRRQSKGTEKLKAKKKRTKKKVQHEEEEDEVSTDGSNRYEQQQSSSDNDDTKTKVNKNTRKEKLPDVVLLSNGHEKGGKKKKRASSVKDTNMGSKDKNKKKGKEEEDTTDQGEGDEDSPKKKKKDKKGKKGAESDDDKKGKKKKSKIQDYVEIYENELRNYKEEAVENYEDEYHKKKVYEVVTITGEVAGAGTDANVFVTLFGEYGITPKLHLASKIEHDNTGMNASWFLDRVMVTDMNRPHLRFYFACNNWLSKDEGDHLFIRDLLGTSDPMDMPKWERRLDNDKNNFEKGTEDKFTIDAPNLGNIRKITIGHNNKGSSAGWFVDKVDKLYPLSYNQRS</sequence>
<feature type="compositionally biased region" description="Acidic residues" evidence="3">
    <location>
        <begin position="117"/>
        <end position="129"/>
    </location>
</feature>
<feature type="compositionally biased region" description="Acidic residues" evidence="3">
    <location>
        <begin position="75"/>
        <end position="84"/>
    </location>
</feature>
<feature type="region of interest" description="Disordered" evidence="3">
    <location>
        <begin position="17"/>
        <end position="274"/>
    </location>
</feature>
<dbReference type="InterPro" id="IPR001024">
    <property type="entry name" value="PLAT/LH2_dom"/>
</dbReference>
<organism evidence="5 6">
    <name type="scientific">Coilia grayii</name>
    <name type="common">Gray's grenadier anchovy</name>
    <dbReference type="NCBI Taxonomy" id="363190"/>
    <lineage>
        <taxon>Eukaryota</taxon>
        <taxon>Metazoa</taxon>
        <taxon>Chordata</taxon>
        <taxon>Craniata</taxon>
        <taxon>Vertebrata</taxon>
        <taxon>Euteleostomi</taxon>
        <taxon>Actinopterygii</taxon>
        <taxon>Neopterygii</taxon>
        <taxon>Teleostei</taxon>
        <taxon>Clupei</taxon>
        <taxon>Clupeiformes</taxon>
        <taxon>Clupeoidei</taxon>
        <taxon>Engraulidae</taxon>
        <taxon>Coilinae</taxon>
        <taxon>Coilia</taxon>
    </lineage>
</organism>
<dbReference type="SUPFAM" id="SSF49723">
    <property type="entry name" value="Lipase/lipooxygenase domain (PLAT/LH2 domain)"/>
    <property type="match status" value="2"/>
</dbReference>